<proteinExistence type="predicted"/>
<dbReference type="InterPro" id="IPR001647">
    <property type="entry name" value="HTH_TetR"/>
</dbReference>
<dbReference type="SUPFAM" id="SSF48498">
    <property type="entry name" value="Tetracyclin repressor-like, C-terminal domain"/>
    <property type="match status" value="1"/>
</dbReference>
<sequence length="204" mass="22237">MTQQIPQRARRSEGDDTRETILVAARHEFSASGYAKTTMRAIARTAGVDPALVHYYFGSKEKLFATAVDLPAVPGEVLRQVLDGDPEQTGARILRTALTVWDTEAAGGGGRLTALLRSLADDHGPATMLREYLTNQVFARITTHLGSDQPQLRAALCFSQAVGLILTRFVVRAEPIASADREFLVQCYAPTLQRYLTGPLPAAR</sequence>
<dbReference type="EMBL" id="JADOUF010000001">
    <property type="protein sequence ID" value="MBG6135441.1"/>
    <property type="molecule type" value="Genomic_DNA"/>
</dbReference>
<dbReference type="Gene3D" id="1.10.10.60">
    <property type="entry name" value="Homeodomain-like"/>
    <property type="match status" value="1"/>
</dbReference>
<evidence type="ECO:0000256" key="2">
    <source>
        <dbReference type="PROSITE-ProRule" id="PRU00335"/>
    </source>
</evidence>
<evidence type="ECO:0000256" key="1">
    <source>
        <dbReference type="ARBA" id="ARBA00023125"/>
    </source>
</evidence>
<dbReference type="InterPro" id="IPR009057">
    <property type="entry name" value="Homeodomain-like_sf"/>
</dbReference>
<evidence type="ECO:0000259" key="3">
    <source>
        <dbReference type="PROSITE" id="PS50977"/>
    </source>
</evidence>
<dbReference type="Pfam" id="PF00440">
    <property type="entry name" value="TetR_N"/>
    <property type="match status" value="1"/>
</dbReference>
<feature type="DNA-binding region" description="H-T-H motif" evidence="2">
    <location>
        <begin position="38"/>
        <end position="57"/>
    </location>
</feature>
<comment type="caution">
    <text evidence="4">The sequence shown here is derived from an EMBL/GenBank/DDBJ whole genome shotgun (WGS) entry which is preliminary data.</text>
</comment>
<dbReference type="Proteomes" id="UP000622552">
    <property type="component" value="Unassembled WGS sequence"/>
</dbReference>
<keyword evidence="5" id="KW-1185">Reference proteome</keyword>
<dbReference type="SUPFAM" id="SSF46689">
    <property type="entry name" value="Homeodomain-like"/>
    <property type="match status" value="1"/>
</dbReference>
<gene>
    <name evidence="4" type="ORF">IW245_001635</name>
</gene>
<dbReference type="InterPro" id="IPR036271">
    <property type="entry name" value="Tet_transcr_reg_TetR-rel_C_sf"/>
</dbReference>
<dbReference type="GO" id="GO:0000976">
    <property type="term" value="F:transcription cis-regulatory region binding"/>
    <property type="evidence" value="ECO:0007669"/>
    <property type="project" value="TreeGrafter"/>
</dbReference>
<evidence type="ECO:0000313" key="4">
    <source>
        <dbReference type="EMBL" id="MBG6135441.1"/>
    </source>
</evidence>
<dbReference type="RefSeq" id="WP_233472488.1">
    <property type="nucleotide sequence ID" value="NZ_BONS01000003.1"/>
</dbReference>
<organism evidence="4 5">
    <name type="scientific">Longispora fulva</name>
    <dbReference type="NCBI Taxonomy" id="619741"/>
    <lineage>
        <taxon>Bacteria</taxon>
        <taxon>Bacillati</taxon>
        <taxon>Actinomycetota</taxon>
        <taxon>Actinomycetes</taxon>
        <taxon>Micromonosporales</taxon>
        <taxon>Micromonosporaceae</taxon>
        <taxon>Longispora</taxon>
    </lineage>
</organism>
<dbReference type="InterPro" id="IPR041678">
    <property type="entry name" value="TetR_C_16"/>
</dbReference>
<dbReference type="GO" id="GO:0003700">
    <property type="term" value="F:DNA-binding transcription factor activity"/>
    <property type="evidence" value="ECO:0007669"/>
    <property type="project" value="TreeGrafter"/>
</dbReference>
<dbReference type="Pfam" id="PF17920">
    <property type="entry name" value="TetR_C_16"/>
    <property type="match status" value="1"/>
</dbReference>
<dbReference type="PANTHER" id="PTHR30055">
    <property type="entry name" value="HTH-TYPE TRANSCRIPTIONAL REGULATOR RUTR"/>
    <property type="match status" value="1"/>
</dbReference>
<protein>
    <submittedName>
        <fullName evidence="4">AcrR family transcriptional regulator</fullName>
    </submittedName>
</protein>
<accession>A0A8J7KJG5</accession>
<evidence type="ECO:0000313" key="5">
    <source>
        <dbReference type="Proteomes" id="UP000622552"/>
    </source>
</evidence>
<dbReference type="InterPro" id="IPR050109">
    <property type="entry name" value="HTH-type_TetR-like_transc_reg"/>
</dbReference>
<dbReference type="PROSITE" id="PS50977">
    <property type="entry name" value="HTH_TETR_2"/>
    <property type="match status" value="1"/>
</dbReference>
<dbReference type="PRINTS" id="PR00455">
    <property type="entry name" value="HTHTETR"/>
</dbReference>
<keyword evidence="1 2" id="KW-0238">DNA-binding</keyword>
<name>A0A8J7KJG5_9ACTN</name>
<dbReference type="PANTHER" id="PTHR30055:SF235">
    <property type="entry name" value="TRANSCRIPTIONAL REGULATORY PROTEIN"/>
    <property type="match status" value="1"/>
</dbReference>
<dbReference type="AlphaFoldDB" id="A0A8J7KJG5"/>
<feature type="domain" description="HTH tetR-type" evidence="3">
    <location>
        <begin position="15"/>
        <end position="75"/>
    </location>
</feature>
<reference evidence="4" key="1">
    <citation type="submission" date="2020-11" db="EMBL/GenBank/DDBJ databases">
        <title>Sequencing the genomes of 1000 actinobacteria strains.</title>
        <authorList>
            <person name="Klenk H.-P."/>
        </authorList>
    </citation>
    <scope>NUCLEOTIDE SEQUENCE</scope>
    <source>
        <strain evidence="4">DSM 45356</strain>
    </source>
</reference>
<dbReference type="Gene3D" id="1.10.357.10">
    <property type="entry name" value="Tetracycline Repressor, domain 2"/>
    <property type="match status" value="1"/>
</dbReference>